<reference evidence="2 3" key="1">
    <citation type="submission" date="2020-03" db="EMBL/GenBank/DDBJ databases">
        <title>Draft Genome Sequence of Cudoniella acicularis.</title>
        <authorList>
            <person name="Buettner E."/>
            <person name="Kellner H."/>
        </authorList>
    </citation>
    <scope>NUCLEOTIDE SEQUENCE [LARGE SCALE GENOMIC DNA]</scope>
    <source>
        <strain evidence="2 3">DSM 108380</strain>
    </source>
</reference>
<evidence type="ECO:0000313" key="2">
    <source>
        <dbReference type="EMBL" id="KAF4628644.1"/>
    </source>
</evidence>
<gene>
    <name evidence="2" type="ORF">G7Y89_g9508</name>
</gene>
<dbReference type="PANTHER" id="PTHR39596:SF2">
    <property type="entry name" value="HET DOMAIN PROTEIN (AFU_ORTHOLOGUE AFUA_1G17550)-RELATED"/>
    <property type="match status" value="1"/>
</dbReference>
<dbReference type="Pfam" id="PF06985">
    <property type="entry name" value="HET"/>
    <property type="match status" value="1"/>
</dbReference>
<name>A0A8H4RHB0_9HELO</name>
<protein>
    <recommendedName>
        <fullName evidence="1">Heterokaryon incompatibility domain-containing protein</fullName>
    </recommendedName>
</protein>
<feature type="domain" description="Heterokaryon incompatibility" evidence="1">
    <location>
        <begin position="295"/>
        <end position="386"/>
    </location>
</feature>
<dbReference type="OrthoDB" id="5398779at2759"/>
<evidence type="ECO:0000313" key="3">
    <source>
        <dbReference type="Proteomes" id="UP000566819"/>
    </source>
</evidence>
<accession>A0A8H4RHB0</accession>
<dbReference type="Proteomes" id="UP000566819">
    <property type="component" value="Unassembled WGS sequence"/>
</dbReference>
<organism evidence="2 3">
    <name type="scientific">Cudoniella acicularis</name>
    <dbReference type="NCBI Taxonomy" id="354080"/>
    <lineage>
        <taxon>Eukaryota</taxon>
        <taxon>Fungi</taxon>
        <taxon>Dikarya</taxon>
        <taxon>Ascomycota</taxon>
        <taxon>Pezizomycotina</taxon>
        <taxon>Leotiomycetes</taxon>
        <taxon>Helotiales</taxon>
        <taxon>Tricladiaceae</taxon>
        <taxon>Cudoniella</taxon>
    </lineage>
</organism>
<dbReference type="AlphaFoldDB" id="A0A8H4RHB0"/>
<proteinExistence type="predicted"/>
<dbReference type="PANTHER" id="PTHR39596">
    <property type="match status" value="1"/>
</dbReference>
<dbReference type="EMBL" id="JAAMPI010000782">
    <property type="protein sequence ID" value="KAF4628644.1"/>
    <property type="molecule type" value="Genomic_DNA"/>
</dbReference>
<evidence type="ECO:0000259" key="1">
    <source>
        <dbReference type="Pfam" id="PF06985"/>
    </source>
</evidence>
<keyword evidence="3" id="KW-1185">Reference proteome</keyword>
<comment type="caution">
    <text evidence="2">The sequence shown here is derived from an EMBL/GenBank/DDBJ whole genome shotgun (WGS) entry which is preliminary data.</text>
</comment>
<sequence length="865" mass="97822">MDHLPRPFSSTGPLVEAPLLDNIPWDFQDFQTFPSRHGFSQNDQGDLLLDDIETILFDAYLQVAENCLAWSWTRALFEELIATWIASFSVSNQLTPDNLRKDLEAAGLHDKLLSLELSVRRHITQIERHRTGVVSPVTEVILSVRVLYLTISHIFNDRTCRFEVPINVNPSPVVALLKERMITADWCPSEVAHLSEEFDDLLLFYVSQIRRPRAPGVNHANCTTNQCTANNVHMQNGQYIQRHTKGNCTCGSVSVPGNELIQILRGGQVPLVEVILTEHGRVELKLHASKLSSIYIAISHVWSDGMGNPDSNALPQCQLEKLAQMLNRLPPQVLRADKAWKVGSFNLFWMDTLCIPPQKEYKELRLAYINKMAVIYAAAVGVIVLDSGLQQVRIGASEGSEILAYMTCCAWARRAWTFQEGALGNCSLFMFADGATNPAKDRYFSDGPREDASNYRPMETSKYYSKRPPRYPVLYHWVKTLLPRLSVSPKASPTFSFRAIISMRISLSLRGPLVRQTLYHYWKLAGNRDRLGRSKSSEQRAFVTVWNALRKRSTTQPEDVYAILANLLNFNAYAVSTFSTLERFKAMIWSIDELPQSLLYNRGKRIDTTKHHLNRWVPTEFSPVKLRSSPFMQPSELGFTVKPDQDGGLPGLIMIRPGLKHMEKTLFLRHLDVFIRVEFFRSAEDEFDPKNYEATCILIDEHNFDLDFSMKSWDGACLHNPDLGNSIDSTEEVIKVVFDCPVRVSIARHPTELGVQNIAAQVAGDPFVNMDHAQSEELPVTILAKKKRDEVCIESPGSLPPAEMPTTPVQATILDDTGVEALDAPVVTFPQRWELVTLCVVASVLRERLEPQDIGEVLYYLLPLQ</sequence>
<dbReference type="InterPro" id="IPR010730">
    <property type="entry name" value="HET"/>
</dbReference>